<evidence type="ECO:0000256" key="1">
    <source>
        <dbReference type="SAM" id="MobiDB-lite"/>
    </source>
</evidence>
<dbReference type="GO" id="GO:0006629">
    <property type="term" value="P:lipid metabolic process"/>
    <property type="evidence" value="ECO:0007669"/>
    <property type="project" value="InterPro"/>
</dbReference>
<evidence type="ECO:0000313" key="4">
    <source>
        <dbReference type="Proteomes" id="UP000434580"/>
    </source>
</evidence>
<evidence type="ECO:0000259" key="2">
    <source>
        <dbReference type="Pfam" id="PF01764"/>
    </source>
</evidence>
<dbReference type="InterPro" id="IPR029058">
    <property type="entry name" value="AB_hydrolase_fold"/>
</dbReference>
<feature type="domain" description="Fungal lipase-type" evidence="2">
    <location>
        <begin position="101"/>
        <end position="220"/>
    </location>
</feature>
<name>A0A5S9PI20_9GAMM</name>
<dbReference type="Gene3D" id="3.40.50.1820">
    <property type="entry name" value="alpha/beta hydrolase"/>
    <property type="match status" value="1"/>
</dbReference>
<dbReference type="InterPro" id="IPR002921">
    <property type="entry name" value="Fungal_lipase-type"/>
</dbReference>
<dbReference type="OrthoDB" id="5562330at2"/>
<dbReference type="PROSITE" id="PS51257">
    <property type="entry name" value="PROKAR_LIPOPROTEIN"/>
    <property type="match status" value="1"/>
</dbReference>
<dbReference type="EMBL" id="CACSII010000012">
    <property type="protein sequence ID" value="CAA0103763.1"/>
    <property type="molecule type" value="Genomic_DNA"/>
</dbReference>
<feature type="region of interest" description="Disordered" evidence="1">
    <location>
        <begin position="303"/>
        <end position="343"/>
    </location>
</feature>
<protein>
    <recommendedName>
        <fullName evidence="2">Fungal lipase-type domain-containing protein</fullName>
    </recommendedName>
</protein>
<dbReference type="AlphaFoldDB" id="A0A5S9PI20"/>
<gene>
    <name evidence="3" type="ORF">DPBNPPHM_00986</name>
</gene>
<dbReference type="Proteomes" id="UP000434580">
    <property type="component" value="Unassembled WGS sequence"/>
</dbReference>
<organism evidence="3 4">
    <name type="scientific">BD1-7 clade bacterium</name>
    <dbReference type="NCBI Taxonomy" id="2029982"/>
    <lineage>
        <taxon>Bacteria</taxon>
        <taxon>Pseudomonadati</taxon>
        <taxon>Pseudomonadota</taxon>
        <taxon>Gammaproteobacteria</taxon>
        <taxon>Cellvibrionales</taxon>
        <taxon>Spongiibacteraceae</taxon>
        <taxon>BD1-7 clade</taxon>
    </lineage>
</organism>
<dbReference type="Pfam" id="PF01764">
    <property type="entry name" value="Lipase_3"/>
    <property type="match status" value="1"/>
</dbReference>
<reference evidence="3 4" key="1">
    <citation type="submission" date="2019-11" db="EMBL/GenBank/DDBJ databases">
        <authorList>
            <person name="Holert J."/>
        </authorList>
    </citation>
    <scope>NUCLEOTIDE SEQUENCE [LARGE SCALE GENOMIC DNA]</scope>
    <source>
        <strain evidence="3">BC5_2</strain>
    </source>
</reference>
<sequence length="343" mass="37000">MNIRLLSLSRVSLVYLLISAGLSVWLSACSSGKDDQAVEAQAVLTSADAVAQSYRSAYGKAIVAPPGYKLVQKLDGELPGQTTPRSFVLIFREESSNNWLVAFRGATQHALSIDPSMFSSSVPFTAANGAKLPGEVAQVAAMIYKTLQKPLMQWLKQSEPSSLTITGHSLGAQLAILFLVDIATIEDAPQADINTIVFGAPRLGDADFAKYVDSDVTKKYMLRAFNNKNDKAIGEFSTGAQGFVRIADVYPLCFKVTSAPAAKGSLMKIVGPDHLLSNYIIALNHLFAKQPLPADVQMCDVSEDSAKSSVDSGQFKDQKTDNQPKPPLKIEQGRQTKQDQNQG</sequence>
<evidence type="ECO:0000313" key="3">
    <source>
        <dbReference type="EMBL" id="CAA0103763.1"/>
    </source>
</evidence>
<proteinExistence type="predicted"/>
<accession>A0A5S9PI20</accession>
<dbReference type="PANTHER" id="PTHR45908">
    <property type="entry name" value="PROTEIN CBG11750-RELATED"/>
    <property type="match status" value="1"/>
</dbReference>
<dbReference type="SUPFAM" id="SSF53474">
    <property type="entry name" value="alpha/beta-Hydrolases"/>
    <property type="match status" value="1"/>
</dbReference>